<comment type="caution">
    <text evidence="3">The sequence shown here is derived from an EMBL/GenBank/DDBJ whole genome shotgun (WGS) entry which is preliminary data.</text>
</comment>
<dbReference type="Gene3D" id="2.30.24.10">
    <property type="entry name" value="CAT RNA-binding domain"/>
    <property type="match status" value="1"/>
</dbReference>
<evidence type="ECO:0000313" key="3">
    <source>
        <dbReference type="EMBL" id="EGC69628.1"/>
    </source>
</evidence>
<dbReference type="Proteomes" id="UP000004835">
    <property type="component" value="Unassembled WGS sequence"/>
</dbReference>
<dbReference type="AlphaFoldDB" id="F0EJX1"/>
<accession>F0EJX1</accession>
<evidence type="ECO:0000313" key="4">
    <source>
        <dbReference type="Proteomes" id="UP000004835"/>
    </source>
</evidence>
<proteinExistence type="predicted"/>
<dbReference type="EMBL" id="AEWT01000012">
    <property type="protein sequence ID" value="EGC69628.1"/>
    <property type="molecule type" value="Genomic_DNA"/>
</dbReference>
<dbReference type="PANTHER" id="PTHR30185:SF15">
    <property type="entry name" value="CRYPTIC BETA-GLUCOSIDE BGL OPERON ANTITERMINATOR"/>
    <property type="match status" value="1"/>
</dbReference>
<dbReference type="Gene3D" id="1.10.1790.10">
    <property type="entry name" value="PRD domain"/>
    <property type="match status" value="2"/>
</dbReference>
<dbReference type="SUPFAM" id="SSF63520">
    <property type="entry name" value="PTS-regulatory domain, PRD"/>
    <property type="match status" value="2"/>
</dbReference>
<keyword evidence="1" id="KW-0677">Repeat</keyword>
<reference evidence="3 4" key="1">
    <citation type="submission" date="2011-01" db="EMBL/GenBank/DDBJ databases">
        <authorList>
            <person name="Muzny D."/>
            <person name="Qin X."/>
            <person name="Deng J."/>
            <person name="Jiang H."/>
            <person name="Liu Y."/>
            <person name="Qu J."/>
            <person name="Song X.-Z."/>
            <person name="Zhang L."/>
            <person name="Thornton R."/>
            <person name="Coyle M."/>
            <person name="Francisco L."/>
            <person name="Jackson L."/>
            <person name="Javaid M."/>
            <person name="Korchina V."/>
            <person name="Kovar C."/>
            <person name="Mata R."/>
            <person name="Mathew T."/>
            <person name="Ngo R."/>
            <person name="Nguyen L."/>
            <person name="Nguyen N."/>
            <person name="Okwuonu G."/>
            <person name="Ongeri F."/>
            <person name="Pham C."/>
            <person name="Simmons D."/>
            <person name="Wilczek-Boney K."/>
            <person name="Hale W."/>
            <person name="Jakkamsetti A."/>
            <person name="Pham P."/>
            <person name="Ruth R."/>
            <person name="San Lucas F."/>
            <person name="Warren J."/>
            <person name="Zhang J."/>
            <person name="Zhao Z."/>
            <person name="Zhou C."/>
            <person name="Zhu D."/>
            <person name="Lee S."/>
            <person name="Bess C."/>
            <person name="Blankenburg K."/>
            <person name="Forbes L."/>
            <person name="Fu Q."/>
            <person name="Gubbala S."/>
            <person name="Hirani K."/>
            <person name="Jayaseelan J.C."/>
            <person name="Lara F."/>
            <person name="Munidasa M."/>
            <person name="Palculict T."/>
            <person name="Patil S."/>
            <person name="Pu L.-L."/>
            <person name="Saada N."/>
            <person name="Tang L."/>
            <person name="Weissenberger G."/>
            <person name="Zhu Y."/>
            <person name="Hemphill L."/>
            <person name="Shang Y."/>
            <person name="Youmans B."/>
            <person name="Ayvaz T."/>
            <person name="Ross M."/>
            <person name="Santibanez J."/>
            <person name="Aqrawi P."/>
            <person name="Gross S."/>
            <person name="Joshi V."/>
            <person name="Fowler G."/>
            <person name="Nazareth L."/>
            <person name="Reid J."/>
            <person name="Worley K."/>
            <person name="Petrosino J."/>
            <person name="Highlander S."/>
            <person name="Gibbs R."/>
        </authorList>
    </citation>
    <scope>NUCLEOTIDE SEQUENCE [LARGE SCALE GENOMIC DNA]</scope>
    <source>
        <strain evidence="3 4">ATCC 12755</strain>
    </source>
</reference>
<dbReference type="InterPro" id="IPR011608">
    <property type="entry name" value="PRD"/>
</dbReference>
<evidence type="ECO:0000259" key="2">
    <source>
        <dbReference type="PROSITE" id="PS51372"/>
    </source>
</evidence>
<dbReference type="HOGENOM" id="CLU_078802_0_0_9"/>
<evidence type="ECO:0000256" key="1">
    <source>
        <dbReference type="ARBA" id="ARBA00022737"/>
    </source>
</evidence>
<organism evidence="3 4">
    <name type="scientific">Enterococcus casseliflavus ATCC 12755</name>
    <dbReference type="NCBI Taxonomy" id="888066"/>
    <lineage>
        <taxon>Bacteria</taxon>
        <taxon>Bacillati</taxon>
        <taxon>Bacillota</taxon>
        <taxon>Bacilli</taxon>
        <taxon>Lactobacillales</taxon>
        <taxon>Enterococcaceae</taxon>
        <taxon>Enterococcus</taxon>
    </lineage>
</organism>
<dbReference type="Pfam" id="PF03123">
    <property type="entry name" value="CAT_RBD"/>
    <property type="match status" value="1"/>
</dbReference>
<dbReference type="InterPro" id="IPR036650">
    <property type="entry name" value="CAT_RNA-bd_dom_sf"/>
</dbReference>
<protein>
    <submittedName>
        <fullName evidence="3">PRD domain protein</fullName>
    </submittedName>
</protein>
<dbReference type="InterPro" id="IPR050661">
    <property type="entry name" value="BglG_antiterminators"/>
</dbReference>
<dbReference type="InterPro" id="IPR004341">
    <property type="entry name" value="CAT_RNA-bd_dom"/>
</dbReference>
<dbReference type="PANTHER" id="PTHR30185">
    <property type="entry name" value="CRYPTIC BETA-GLUCOSIDE BGL OPERON ANTITERMINATOR"/>
    <property type="match status" value="1"/>
</dbReference>
<dbReference type="Pfam" id="PF00874">
    <property type="entry name" value="PRD"/>
    <property type="match status" value="2"/>
</dbReference>
<dbReference type="SUPFAM" id="SSF50151">
    <property type="entry name" value="SacY-like RNA-binding domain"/>
    <property type="match status" value="1"/>
</dbReference>
<dbReference type="GO" id="GO:0003723">
    <property type="term" value="F:RNA binding"/>
    <property type="evidence" value="ECO:0007669"/>
    <property type="project" value="InterPro"/>
</dbReference>
<dbReference type="SMART" id="SM01061">
    <property type="entry name" value="CAT_RBD"/>
    <property type="match status" value="1"/>
</dbReference>
<sequence length="277" mass="32275">MRSVLKIKKILNNNAVLVGQDGKDFIWIGTGLGFKMKPGQTADESKIEKVFVLQKKSSDRLMELLENIPIQYASLADDIIRYGKQVISYQLSDSIYISLTDHIYNLIRLKEEGISINNRLTWEIKRFYPNEYAVGEHAVRLIESKTQFSLNEAEISNIAMHFINAQINDDSEKMEDIELLTQKIKDIISLIRIHNRVHIDENSLAFDRFVTHLRFFFKRIENKEIVEGVGNPLLVHVIDKYPKAYETTRLIGEYLNKTLYDDEQLYLTLHVQKLIDQ</sequence>
<gene>
    <name evidence="3" type="ORF">HMPREF9087_1713</name>
</gene>
<dbReference type="PROSITE" id="PS51372">
    <property type="entry name" value="PRD_2"/>
    <property type="match status" value="2"/>
</dbReference>
<dbReference type="InterPro" id="IPR036634">
    <property type="entry name" value="PRD_sf"/>
</dbReference>
<feature type="domain" description="PRD" evidence="2">
    <location>
        <begin position="175"/>
        <end position="277"/>
    </location>
</feature>
<dbReference type="GO" id="GO:0006355">
    <property type="term" value="P:regulation of DNA-templated transcription"/>
    <property type="evidence" value="ECO:0007669"/>
    <property type="project" value="InterPro"/>
</dbReference>
<feature type="domain" description="PRD" evidence="2">
    <location>
        <begin position="67"/>
        <end position="172"/>
    </location>
</feature>
<name>F0EJX1_ENTCA</name>